<dbReference type="EMBL" id="JAERRG010000009">
    <property type="protein sequence ID" value="MBL1115476.1"/>
    <property type="molecule type" value="Genomic_DNA"/>
</dbReference>
<sequence>MPRSLTPAERLAAAGKDTSLDDSETPMVPHQRTRGDTVEEWLKQQRDRHFDRYGRNREWYALDDLLDAYRLHADTCTPLGEHACEAQAVGACDCLETAQ</sequence>
<proteinExistence type="predicted"/>
<dbReference type="RefSeq" id="WP_201853264.1">
    <property type="nucleotide sequence ID" value="NZ_JAERRG010000009.1"/>
</dbReference>
<evidence type="ECO:0000256" key="1">
    <source>
        <dbReference type="SAM" id="MobiDB-lite"/>
    </source>
</evidence>
<reference evidence="2 3" key="1">
    <citation type="submission" date="2021-01" db="EMBL/GenBank/DDBJ databases">
        <title>WGS of actinomycetes isolated from Thailand.</title>
        <authorList>
            <person name="Thawai C."/>
        </authorList>
    </citation>
    <scope>NUCLEOTIDE SEQUENCE [LARGE SCALE GENOMIC DNA]</scope>
    <source>
        <strain evidence="2 3">CA3R110</strain>
    </source>
</reference>
<dbReference type="Proteomes" id="UP000621510">
    <property type="component" value="Unassembled WGS sequence"/>
</dbReference>
<feature type="region of interest" description="Disordered" evidence="1">
    <location>
        <begin position="1"/>
        <end position="35"/>
    </location>
</feature>
<protein>
    <submittedName>
        <fullName evidence="2">Uncharacterized protein</fullName>
    </submittedName>
</protein>
<evidence type="ECO:0000313" key="2">
    <source>
        <dbReference type="EMBL" id="MBL1115476.1"/>
    </source>
</evidence>
<keyword evidence="3" id="KW-1185">Reference proteome</keyword>
<evidence type="ECO:0000313" key="3">
    <source>
        <dbReference type="Proteomes" id="UP000621510"/>
    </source>
</evidence>
<name>A0ABS1PSR7_9ACTN</name>
<organism evidence="2 3">
    <name type="scientific">Streptomyces endocoffeicus</name>
    <dbReference type="NCBI Taxonomy" id="2898945"/>
    <lineage>
        <taxon>Bacteria</taxon>
        <taxon>Bacillati</taxon>
        <taxon>Actinomycetota</taxon>
        <taxon>Actinomycetes</taxon>
        <taxon>Kitasatosporales</taxon>
        <taxon>Streptomycetaceae</taxon>
        <taxon>Streptomyces</taxon>
    </lineage>
</organism>
<comment type="caution">
    <text evidence="2">The sequence shown here is derived from an EMBL/GenBank/DDBJ whole genome shotgun (WGS) entry which is preliminary data.</text>
</comment>
<gene>
    <name evidence="2" type="ORF">JK364_24200</name>
</gene>
<accession>A0ABS1PSR7</accession>